<dbReference type="AlphaFoldDB" id="A0A4Z2G7V1"/>
<dbReference type="Proteomes" id="UP000314294">
    <property type="component" value="Unassembled WGS sequence"/>
</dbReference>
<name>A0A4Z2G7V1_9TELE</name>
<accession>A0A4Z2G7V1</accession>
<comment type="caution">
    <text evidence="1">The sequence shown here is derived from an EMBL/GenBank/DDBJ whole genome shotgun (WGS) entry which is preliminary data.</text>
</comment>
<evidence type="ECO:0000313" key="2">
    <source>
        <dbReference type="Proteomes" id="UP000314294"/>
    </source>
</evidence>
<evidence type="ECO:0000313" key="1">
    <source>
        <dbReference type="EMBL" id="TNN49013.1"/>
    </source>
</evidence>
<proteinExistence type="predicted"/>
<protein>
    <submittedName>
        <fullName evidence="1">Uncharacterized protein</fullName>
    </submittedName>
</protein>
<dbReference type="EMBL" id="SRLO01000673">
    <property type="protein sequence ID" value="TNN49013.1"/>
    <property type="molecule type" value="Genomic_DNA"/>
</dbReference>
<gene>
    <name evidence="1" type="ORF">EYF80_040775</name>
</gene>
<organism evidence="1 2">
    <name type="scientific">Liparis tanakae</name>
    <name type="common">Tanaka's snailfish</name>
    <dbReference type="NCBI Taxonomy" id="230148"/>
    <lineage>
        <taxon>Eukaryota</taxon>
        <taxon>Metazoa</taxon>
        <taxon>Chordata</taxon>
        <taxon>Craniata</taxon>
        <taxon>Vertebrata</taxon>
        <taxon>Euteleostomi</taxon>
        <taxon>Actinopterygii</taxon>
        <taxon>Neopterygii</taxon>
        <taxon>Teleostei</taxon>
        <taxon>Neoteleostei</taxon>
        <taxon>Acanthomorphata</taxon>
        <taxon>Eupercaria</taxon>
        <taxon>Perciformes</taxon>
        <taxon>Cottioidei</taxon>
        <taxon>Cottales</taxon>
        <taxon>Liparidae</taxon>
        <taxon>Liparis</taxon>
    </lineage>
</organism>
<keyword evidence="2" id="KW-1185">Reference proteome</keyword>
<sequence>METACDRQGSAAAGRPVRDTLHTRPAAVLSPSTPCVQPLEAVFSEEIETQPKNTTLLWKEPSQLRRPHSILSPQLKRRYFKPRLRLSAGAGAREGSVSLADTPKGSDLTLFSNISSDPVQTLSLTQGSRSWVRRAGSSLRPCRRSRPSGNISNPLTDIQSVPNFKPFALHMIMQCPDLMLCQTSTTELDSAGLLASNFLTGPQVNTWSDV</sequence>
<reference evidence="1 2" key="1">
    <citation type="submission" date="2019-03" db="EMBL/GenBank/DDBJ databases">
        <title>First draft genome of Liparis tanakae, snailfish: a comprehensive survey of snailfish specific genes.</title>
        <authorList>
            <person name="Kim W."/>
            <person name="Song I."/>
            <person name="Jeong J.-H."/>
            <person name="Kim D."/>
            <person name="Kim S."/>
            <person name="Ryu S."/>
            <person name="Song J.Y."/>
            <person name="Lee S.K."/>
        </authorList>
    </citation>
    <scope>NUCLEOTIDE SEQUENCE [LARGE SCALE GENOMIC DNA]</scope>
    <source>
        <tissue evidence="1">Muscle</tissue>
    </source>
</reference>